<comment type="caution">
    <text evidence="1">The sequence shown here is derived from an EMBL/GenBank/DDBJ whole genome shotgun (WGS) entry which is preliminary data.</text>
</comment>
<evidence type="ECO:0000313" key="2">
    <source>
        <dbReference type="Proteomes" id="UP000634136"/>
    </source>
</evidence>
<proteinExistence type="predicted"/>
<organism evidence="1 2">
    <name type="scientific">Senna tora</name>
    <dbReference type="NCBI Taxonomy" id="362788"/>
    <lineage>
        <taxon>Eukaryota</taxon>
        <taxon>Viridiplantae</taxon>
        <taxon>Streptophyta</taxon>
        <taxon>Embryophyta</taxon>
        <taxon>Tracheophyta</taxon>
        <taxon>Spermatophyta</taxon>
        <taxon>Magnoliopsida</taxon>
        <taxon>eudicotyledons</taxon>
        <taxon>Gunneridae</taxon>
        <taxon>Pentapetalae</taxon>
        <taxon>rosids</taxon>
        <taxon>fabids</taxon>
        <taxon>Fabales</taxon>
        <taxon>Fabaceae</taxon>
        <taxon>Caesalpinioideae</taxon>
        <taxon>Cassia clade</taxon>
        <taxon>Senna</taxon>
    </lineage>
</organism>
<dbReference type="Proteomes" id="UP000634136">
    <property type="component" value="Unassembled WGS sequence"/>
</dbReference>
<reference evidence="1" key="1">
    <citation type="submission" date="2020-09" db="EMBL/GenBank/DDBJ databases">
        <title>Genome-Enabled Discovery of Anthraquinone Biosynthesis in Senna tora.</title>
        <authorList>
            <person name="Kang S.-H."/>
            <person name="Pandey R.P."/>
            <person name="Lee C.-M."/>
            <person name="Sim J.-S."/>
            <person name="Jeong J.-T."/>
            <person name="Choi B.-S."/>
            <person name="Jung M."/>
            <person name="Ginzburg D."/>
            <person name="Zhao K."/>
            <person name="Won S.Y."/>
            <person name="Oh T.-J."/>
            <person name="Yu Y."/>
            <person name="Kim N.-H."/>
            <person name="Lee O.R."/>
            <person name="Lee T.-H."/>
            <person name="Bashyal P."/>
            <person name="Kim T.-S."/>
            <person name="Lee W.-H."/>
            <person name="Kawkins C."/>
            <person name="Kim C.-K."/>
            <person name="Kim J.S."/>
            <person name="Ahn B.O."/>
            <person name="Rhee S.Y."/>
            <person name="Sohng J.K."/>
        </authorList>
    </citation>
    <scope>NUCLEOTIDE SEQUENCE</scope>
    <source>
        <tissue evidence="1">Leaf</tissue>
    </source>
</reference>
<gene>
    <name evidence="1" type="ORF">G2W53_017987</name>
</gene>
<dbReference type="EMBL" id="JAAIUW010000006">
    <property type="protein sequence ID" value="KAF7826823.1"/>
    <property type="molecule type" value="Genomic_DNA"/>
</dbReference>
<dbReference type="AlphaFoldDB" id="A0A834TR69"/>
<accession>A0A834TR69</accession>
<sequence length="59" mass="6230">MAMHGVGGEGEQVEGIVGTLKGLMAIWYSGSGGKYGTFKEKGEIFLGKQGTTDKADMFK</sequence>
<protein>
    <submittedName>
        <fullName evidence="1">Uncharacterized protein</fullName>
    </submittedName>
</protein>
<keyword evidence="2" id="KW-1185">Reference proteome</keyword>
<evidence type="ECO:0000313" key="1">
    <source>
        <dbReference type="EMBL" id="KAF7826823.1"/>
    </source>
</evidence>
<name>A0A834TR69_9FABA</name>